<feature type="domain" description="AB hydrolase-1" evidence="3">
    <location>
        <begin position="41"/>
        <end position="202"/>
    </location>
</feature>
<evidence type="ECO:0000256" key="2">
    <source>
        <dbReference type="ARBA" id="ARBA00038334"/>
    </source>
</evidence>
<proteinExistence type="inferred from homology"/>
<dbReference type="Proteomes" id="UP000815677">
    <property type="component" value="Unassembled WGS sequence"/>
</dbReference>
<name>A0ABQ0M7Q0_MYCCL</name>
<sequence length="397" mass="43555">MSNPETWPNLPERVKSRFISVNGLRMHILEAHPDDGNTKPPLVLLLHGFPELAYSWRKVIGPLADAAFHVVAPDLRAVGRTTSTANPELEGHNVEYSDSLEPFRMTNMVKDIVALCYALGYDSVAAVVGHDFGSAVAAYCAVIRPDLFKSVVLMSAPFPGAPQIKSEPLLPMVGGVDATWQKVTNALRGKNPPKKHYMVYYSTPEAAQDMDQPPNGLQAFFRGYYHVKSADWKGNSEPPPHALPTNDVVGAMAASLPHYYVMPLEATMPTAVDSLGPSLGATEWLTDAELAVYVEEYGRTGFQGGLNWYRNRTGAGRQDDVALFFGKHIEVPAMFLSGSLDWGIYQAPGATEAMRRKVCPKMGEADFVLIEGASHWVQQEKGAEVAQELLRFLKKVL</sequence>
<accession>A0ABQ0M7Q0</accession>
<dbReference type="EMBL" id="DF849833">
    <property type="protein sequence ID" value="GAT59273.1"/>
    <property type="molecule type" value="Genomic_DNA"/>
</dbReference>
<evidence type="ECO:0000313" key="4">
    <source>
        <dbReference type="EMBL" id="GAT59273.1"/>
    </source>
</evidence>
<dbReference type="GO" id="GO:0016787">
    <property type="term" value="F:hydrolase activity"/>
    <property type="evidence" value="ECO:0007669"/>
    <property type="project" value="UniProtKB-KW"/>
</dbReference>
<reference evidence="4" key="1">
    <citation type="submission" date="2014-09" db="EMBL/GenBank/DDBJ databases">
        <title>Genome sequence of the luminous mushroom Mycena chlorophos for searching fungal bioluminescence genes.</title>
        <authorList>
            <person name="Tanaka Y."/>
            <person name="Kasuga D."/>
            <person name="Oba Y."/>
            <person name="Hase S."/>
            <person name="Sato K."/>
            <person name="Oba Y."/>
            <person name="Sakakibara Y."/>
        </authorList>
    </citation>
    <scope>NUCLEOTIDE SEQUENCE</scope>
</reference>
<dbReference type="InterPro" id="IPR029058">
    <property type="entry name" value="AB_hydrolase_fold"/>
</dbReference>
<comment type="similarity">
    <text evidence="2">Belongs to the AB hydrolase superfamily. Epoxide hydrolase family.</text>
</comment>
<dbReference type="Pfam" id="PF00561">
    <property type="entry name" value="Abhydrolase_1"/>
    <property type="match status" value="1"/>
</dbReference>
<evidence type="ECO:0000313" key="5">
    <source>
        <dbReference type="Proteomes" id="UP000815677"/>
    </source>
</evidence>
<dbReference type="Gene3D" id="3.40.50.1820">
    <property type="entry name" value="alpha/beta hydrolase"/>
    <property type="match status" value="1"/>
</dbReference>
<evidence type="ECO:0000256" key="1">
    <source>
        <dbReference type="ARBA" id="ARBA00022801"/>
    </source>
</evidence>
<dbReference type="SUPFAM" id="SSF53474">
    <property type="entry name" value="alpha/beta-Hydrolases"/>
    <property type="match status" value="1"/>
</dbReference>
<evidence type="ECO:0000259" key="3">
    <source>
        <dbReference type="Pfam" id="PF00561"/>
    </source>
</evidence>
<dbReference type="InterPro" id="IPR000073">
    <property type="entry name" value="AB_hydrolase_1"/>
</dbReference>
<dbReference type="PANTHER" id="PTHR43329">
    <property type="entry name" value="EPOXIDE HYDROLASE"/>
    <property type="match status" value="1"/>
</dbReference>
<keyword evidence="5" id="KW-1185">Reference proteome</keyword>
<keyword evidence="1 4" id="KW-0378">Hydrolase</keyword>
<dbReference type="InterPro" id="IPR000639">
    <property type="entry name" value="Epox_hydrolase-like"/>
</dbReference>
<protein>
    <submittedName>
        <fullName evidence="4">Epoxide hydrolase hydrolase</fullName>
    </submittedName>
</protein>
<organism evidence="4 5">
    <name type="scientific">Mycena chlorophos</name>
    <name type="common">Agaric fungus</name>
    <name type="synonym">Agaricus chlorophos</name>
    <dbReference type="NCBI Taxonomy" id="658473"/>
    <lineage>
        <taxon>Eukaryota</taxon>
        <taxon>Fungi</taxon>
        <taxon>Dikarya</taxon>
        <taxon>Basidiomycota</taxon>
        <taxon>Agaricomycotina</taxon>
        <taxon>Agaricomycetes</taxon>
        <taxon>Agaricomycetidae</taxon>
        <taxon>Agaricales</taxon>
        <taxon>Marasmiineae</taxon>
        <taxon>Mycenaceae</taxon>
        <taxon>Mycena</taxon>
    </lineage>
</organism>
<gene>
    <name evidence="4" type="ORF">MCHLO_15592</name>
</gene>
<dbReference type="PRINTS" id="PR00412">
    <property type="entry name" value="EPOXHYDRLASE"/>
</dbReference>